<dbReference type="Proteomes" id="UP000322000">
    <property type="component" value="Chromosome 2"/>
</dbReference>
<evidence type="ECO:0000256" key="1">
    <source>
        <dbReference type="SAM" id="MobiDB-lite"/>
    </source>
</evidence>
<accession>A0A7E5WB74</accession>
<reference evidence="3 4" key="1">
    <citation type="submission" date="2025-04" db="UniProtKB">
        <authorList>
            <consortium name="RefSeq"/>
        </authorList>
    </citation>
    <scope>IDENTIFICATION</scope>
</reference>
<keyword evidence="2" id="KW-1185">Reference proteome</keyword>
<organism evidence="2 4">
    <name type="scientific">Trichoplusia ni</name>
    <name type="common">Cabbage looper</name>
    <dbReference type="NCBI Taxonomy" id="7111"/>
    <lineage>
        <taxon>Eukaryota</taxon>
        <taxon>Metazoa</taxon>
        <taxon>Ecdysozoa</taxon>
        <taxon>Arthropoda</taxon>
        <taxon>Hexapoda</taxon>
        <taxon>Insecta</taxon>
        <taxon>Pterygota</taxon>
        <taxon>Neoptera</taxon>
        <taxon>Endopterygota</taxon>
        <taxon>Lepidoptera</taxon>
        <taxon>Glossata</taxon>
        <taxon>Ditrysia</taxon>
        <taxon>Noctuoidea</taxon>
        <taxon>Noctuidae</taxon>
        <taxon>Plusiinae</taxon>
        <taxon>Trichoplusia</taxon>
    </lineage>
</organism>
<gene>
    <name evidence="4" type="primary">LOC113501127</name>
    <name evidence="3" type="synonym">LOC113501119</name>
</gene>
<dbReference type="RefSeq" id="XP_026737958.1">
    <property type="nucleotide sequence ID" value="XM_026882157.1"/>
</dbReference>
<feature type="region of interest" description="Disordered" evidence="1">
    <location>
        <begin position="1"/>
        <end position="33"/>
    </location>
</feature>
<sequence>MTSKQMVAEAVGEEAAVEQASEEPKSPGPGLPPMIVLNPRKKITAHKIHVTELREEVKQKYEPVDLNTHHLVHYEVKRPPLPVPMSPLQITWAPDTLCITMESEPVVSKLWVWNSSTRPIYMHVCGLWEETARFGASWRCYPRTRFWMPTGLRSEVRIRAKPREISPVPCATAYLQLATEHMRDNVTGYFAIPMKIKFLNYISPPASEG</sequence>
<dbReference type="AlphaFoldDB" id="A0A7E5WB74"/>
<evidence type="ECO:0000313" key="4">
    <source>
        <dbReference type="RefSeq" id="XP_026737958.1"/>
    </source>
</evidence>
<proteinExistence type="predicted"/>
<name>A0A7E5WB74_TRINI</name>
<evidence type="ECO:0000313" key="2">
    <source>
        <dbReference type="Proteomes" id="UP000322000"/>
    </source>
</evidence>
<dbReference type="KEGG" id="tnl:113501119"/>
<protein>
    <submittedName>
        <fullName evidence="3">Uncharacterized protein LOC113501119</fullName>
    </submittedName>
    <submittedName>
        <fullName evidence="4">Uncharacterized protein LOC113501127</fullName>
    </submittedName>
</protein>
<evidence type="ECO:0000313" key="3">
    <source>
        <dbReference type="RefSeq" id="XP_026737948.1"/>
    </source>
</evidence>
<dbReference type="GeneID" id="113501127"/>
<dbReference type="OrthoDB" id="5281227at2759"/>
<dbReference type="RefSeq" id="XP_026737948.1">
    <property type="nucleotide sequence ID" value="XM_026882147.1"/>
</dbReference>
<dbReference type="KEGG" id="tnl:113501127"/>